<keyword evidence="2" id="KW-1185">Reference proteome</keyword>
<proteinExistence type="predicted"/>
<organism evidence="1 2">
    <name type="scientific">Arctium lappa</name>
    <name type="common">Greater burdock</name>
    <name type="synonym">Lappa major</name>
    <dbReference type="NCBI Taxonomy" id="4217"/>
    <lineage>
        <taxon>Eukaryota</taxon>
        <taxon>Viridiplantae</taxon>
        <taxon>Streptophyta</taxon>
        <taxon>Embryophyta</taxon>
        <taxon>Tracheophyta</taxon>
        <taxon>Spermatophyta</taxon>
        <taxon>Magnoliopsida</taxon>
        <taxon>eudicotyledons</taxon>
        <taxon>Gunneridae</taxon>
        <taxon>Pentapetalae</taxon>
        <taxon>asterids</taxon>
        <taxon>campanulids</taxon>
        <taxon>Asterales</taxon>
        <taxon>Asteraceae</taxon>
        <taxon>Carduoideae</taxon>
        <taxon>Cardueae</taxon>
        <taxon>Arctiinae</taxon>
        <taxon>Arctium</taxon>
    </lineage>
</organism>
<reference evidence="1 2" key="2">
    <citation type="journal article" date="2022" name="Mol. Ecol. Resour.">
        <title>The genomes of chicory, endive, great burdock and yacon provide insights into Asteraceae paleo-polyploidization history and plant inulin production.</title>
        <authorList>
            <person name="Fan W."/>
            <person name="Wang S."/>
            <person name="Wang H."/>
            <person name="Wang A."/>
            <person name="Jiang F."/>
            <person name="Liu H."/>
            <person name="Zhao H."/>
            <person name="Xu D."/>
            <person name="Zhang Y."/>
        </authorList>
    </citation>
    <scope>NUCLEOTIDE SEQUENCE [LARGE SCALE GENOMIC DNA]</scope>
    <source>
        <strain evidence="2">cv. Niubang</strain>
    </source>
</reference>
<sequence length="98" mass="10653">MDTREILVVTPASNPIDPDYEESEKRLKNRLLLNPSKVVVISNSSILAAVGQKMASTLGVSATLFNALATISSIRLYSSHANINIQDIAQGYSEYNTL</sequence>
<protein>
    <submittedName>
        <fullName evidence="1">Uncharacterized protein</fullName>
    </submittedName>
</protein>
<name>A0ACB9EJX7_ARCLA</name>
<comment type="caution">
    <text evidence="1">The sequence shown here is derived from an EMBL/GenBank/DDBJ whole genome shotgun (WGS) entry which is preliminary data.</text>
</comment>
<dbReference type="Proteomes" id="UP001055879">
    <property type="component" value="Linkage Group LG02"/>
</dbReference>
<accession>A0ACB9EJX7</accession>
<evidence type="ECO:0000313" key="1">
    <source>
        <dbReference type="EMBL" id="KAI3759142.1"/>
    </source>
</evidence>
<reference evidence="2" key="1">
    <citation type="journal article" date="2022" name="Mol. Ecol. Resour.">
        <title>The genomes of chicory, endive, great burdock and yacon provide insights into Asteraceae palaeo-polyploidization history and plant inulin production.</title>
        <authorList>
            <person name="Fan W."/>
            <person name="Wang S."/>
            <person name="Wang H."/>
            <person name="Wang A."/>
            <person name="Jiang F."/>
            <person name="Liu H."/>
            <person name="Zhao H."/>
            <person name="Xu D."/>
            <person name="Zhang Y."/>
        </authorList>
    </citation>
    <scope>NUCLEOTIDE SEQUENCE [LARGE SCALE GENOMIC DNA]</scope>
    <source>
        <strain evidence="2">cv. Niubang</strain>
    </source>
</reference>
<evidence type="ECO:0000313" key="2">
    <source>
        <dbReference type="Proteomes" id="UP001055879"/>
    </source>
</evidence>
<dbReference type="EMBL" id="CM042048">
    <property type="protein sequence ID" value="KAI3759142.1"/>
    <property type="molecule type" value="Genomic_DNA"/>
</dbReference>
<gene>
    <name evidence="1" type="ORF">L6452_06717</name>
</gene>